<proteinExistence type="predicted"/>
<dbReference type="Proteomes" id="UP001213000">
    <property type="component" value="Unassembled WGS sequence"/>
</dbReference>
<evidence type="ECO:0000256" key="1">
    <source>
        <dbReference type="PROSITE-ProRule" id="PRU00346"/>
    </source>
</evidence>
<evidence type="ECO:0000313" key="5">
    <source>
        <dbReference type="Proteomes" id="UP001213000"/>
    </source>
</evidence>
<dbReference type="EMBL" id="JANIEX010001552">
    <property type="protein sequence ID" value="KAJ3556713.1"/>
    <property type="molecule type" value="Genomic_DNA"/>
</dbReference>
<keyword evidence="5" id="KW-1185">Reference proteome</keyword>
<feature type="domain" description="AdoMet activation" evidence="3">
    <location>
        <begin position="1"/>
        <end position="73"/>
    </location>
</feature>
<dbReference type="PROSITE" id="PS50974">
    <property type="entry name" value="ADOMET_ACTIVATION"/>
    <property type="match status" value="1"/>
</dbReference>
<dbReference type="InterPro" id="IPR004223">
    <property type="entry name" value="VitB12-dep_Met_synth_activ_dom"/>
</dbReference>
<evidence type="ECO:0000259" key="3">
    <source>
        <dbReference type="PROSITE" id="PS50974"/>
    </source>
</evidence>
<protein>
    <recommendedName>
        <fullName evidence="3">AdoMet activation domain-containing protein</fullName>
    </recommendedName>
</protein>
<dbReference type="AlphaFoldDB" id="A0AAD5VFI0"/>
<keyword evidence="1" id="KW-0808">Transferase</keyword>
<feature type="compositionally biased region" description="Polar residues" evidence="2">
    <location>
        <begin position="185"/>
        <end position="201"/>
    </location>
</feature>
<sequence>MAEQASLPSYVTEFCKMFPSSGRLCRIMNCPAKTYLDINPQDATHSYDYAVGNKSGDRKFEYWLIVPWGGASMIIPVDKTKRVRYLCPSSPATPANVPATVSPFPTVWNILPVTNSPTYKSSEGRLVCYLASTPSTSGGLGLCVWYASPNSGTHVVNYTTDWPQQHWEIEFISKDFNIIPDFGPQQGSVTGGQAPTQSTGGNKPGNQGGTSGAGNIIPDFGDGEKPEEPSFEQPEWEMPQ</sequence>
<organism evidence="4 5">
    <name type="scientific">Leucocoprinus birnbaumii</name>
    <dbReference type="NCBI Taxonomy" id="56174"/>
    <lineage>
        <taxon>Eukaryota</taxon>
        <taxon>Fungi</taxon>
        <taxon>Dikarya</taxon>
        <taxon>Basidiomycota</taxon>
        <taxon>Agaricomycotina</taxon>
        <taxon>Agaricomycetes</taxon>
        <taxon>Agaricomycetidae</taxon>
        <taxon>Agaricales</taxon>
        <taxon>Agaricineae</taxon>
        <taxon>Agaricaceae</taxon>
        <taxon>Leucocoprinus</taxon>
    </lineage>
</organism>
<dbReference type="GO" id="GO:0008705">
    <property type="term" value="F:methionine synthase activity"/>
    <property type="evidence" value="ECO:0007669"/>
    <property type="project" value="InterPro"/>
</dbReference>
<gene>
    <name evidence="4" type="ORF">NP233_g11916</name>
</gene>
<dbReference type="GO" id="GO:0032259">
    <property type="term" value="P:methylation"/>
    <property type="evidence" value="ECO:0007669"/>
    <property type="project" value="UniProtKB-KW"/>
</dbReference>
<comment type="caution">
    <text evidence="4">The sequence shown here is derived from an EMBL/GenBank/DDBJ whole genome shotgun (WGS) entry which is preliminary data.</text>
</comment>
<evidence type="ECO:0000256" key="2">
    <source>
        <dbReference type="SAM" id="MobiDB-lite"/>
    </source>
</evidence>
<evidence type="ECO:0000313" key="4">
    <source>
        <dbReference type="EMBL" id="KAJ3556713.1"/>
    </source>
</evidence>
<accession>A0AAD5VFI0</accession>
<name>A0AAD5VFI0_9AGAR</name>
<reference evidence="4" key="1">
    <citation type="submission" date="2022-07" db="EMBL/GenBank/DDBJ databases">
        <title>Genome Sequence of Leucocoprinus birnbaumii.</title>
        <authorList>
            <person name="Buettner E."/>
        </authorList>
    </citation>
    <scope>NUCLEOTIDE SEQUENCE</scope>
    <source>
        <strain evidence="4">VT141</strain>
    </source>
</reference>
<feature type="compositionally biased region" description="Gly residues" evidence="2">
    <location>
        <begin position="202"/>
        <end position="212"/>
    </location>
</feature>
<keyword evidence="1" id="KW-0489">Methyltransferase</keyword>
<feature type="region of interest" description="Disordered" evidence="2">
    <location>
        <begin position="182"/>
        <end position="240"/>
    </location>
</feature>